<keyword evidence="2" id="KW-1185">Reference proteome</keyword>
<dbReference type="NCBIfam" id="NF038336">
    <property type="entry name" value="YjiT_fam"/>
    <property type="match status" value="1"/>
</dbReference>
<protein>
    <submittedName>
        <fullName evidence="1">STY4851/ECs_5259 family protein</fullName>
    </submittedName>
</protein>
<dbReference type="Proteomes" id="UP001595974">
    <property type="component" value="Unassembled WGS sequence"/>
</dbReference>
<evidence type="ECO:0000313" key="2">
    <source>
        <dbReference type="Proteomes" id="UP001595974"/>
    </source>
</evidence>
<evidence type="ECO:0000313" key="1">
    <source>
        <dbReference type="EMBL" id="MFC5771728.1"/>
    </source>
</evidence>
<dbReference type="RefSeq" id="WP_157748649.1">
    <property type="nucleotide sequence ID" value="NZ_JBHSOG010000098.1"/>
</dbReference>
<comment type="caution">
    <text evidence="1">The sequence shown here is derived from an EMBL/GenBank/DDBJ whole genome shotgun (WGS) entry which is preliminary data.</text>
</comment>
<reference evidence="2" key="1">
    <citation type="journal article" date="2019" name="Int. J. Syst. Evol. Microbiol.">
        <title>The Global Catalogue of Microorganisms (GCM) 10K type strain sequencing project: providing services to taxonomists for standard genome sequencing and annotation.</title>
        <authorList>
            <consortium name="The Broad Institute Genomics Platform"/>
            <consortium name="The Broad Institute Genome Sequencing Center for Infectious Disease"/>
            <person name="Wu L."/>
            <person name="Ma J."/>
        </authorList>
    </citation>
    <scope>NUCLEOTIDE SEQUENCE [LARGE SCALE GENOMIC DNA]</scope>
    <source>
        <strain evidence="2">SHR3</strain>
    </source>
</reference>
<name>A0ABW1AX48_9RHOO</name>
<proteinExistence type="predicted"/>
<accession>A0ABW1AX48</accession>
<sequence length="1194" mass="130604">MFLKTWLIETLQIRGLSRPDGRWLYAYRLDAKEYEALKRTLSEAVGACTVSALSKNRFFCGAFVLYASEWWRREYAGGPWRWGPILASVGMKEGVMSSHDRTEAVLNGFAYWVLRPAREGKRYFGSVVVHGGLPLNAIRHGGGANLGSVMGAVLRQASRYQWSAKQIADAVGEHAHALPGSLREPGIYELVAQMVLTALRLKAEFNLDGAADPVALLDSKHPAWKNEFPISVDDASALQLLVGLVKEANRAVLSDYRAPFVVDRAIFLSAEGVYELQSWINHPTSVVGDALAAFAGLSSADQLPGHFHVDVSAGVRTPLTVARTLLGAATHTIAFAPQRRRWSGETVCREHLIYLRGLAGDLLDGPLSIPGGDALASDEPWVFAMRDDLYRLVAAGDARVPDPMILVAVSDGWSVCTESAASESPTTFGRLRIGGVERVLMRANASVRVGNGDESWYIRVGQVSGLTSQWVLEGARVPLQTSPWPVFRGMPQVVAYGDDGSRSILSSKSYKVYRAGSKEVFHPAVSAGLVDLVIEEQGERRGRLRFGVLDRHSKETYVSSEDPARGSLVLSGWGEFSLGGEASGIALTVMGQGHERRVELIASDKPPSHVSVRFKWPGSCFELKARLPFPASGGRAFDECDNPIASGSTLTLASLIGKRIRVFDSNPNHPKKYEIELRLSSQQIGAVVPSLNWPVALKRGTAELRLAEHYREIESLLGFSDDLDAEVTIILRAGGVPVLELHVSRYETKLARHMLGLRLPDALVAKLSVDELRKVEALAVPLSDPAAAPIRLPQHLSEGVPTGSWDVADLPLTGSPWLVFPAETSPVFFRPTVAIGGHGESAVVGETAQHCDLALAMQQGDGHARAIRIEAVLETMALDFNASSWELLDQIWLTFRRLPLCSLDVYRQIARQPDIAVAMLFASRLPSADLLELVRRLRVELGLTLEIAPISAWRKAVAALRDYWIKSAGEEVACSLFGVVLGKRLRDLSEELANQRLILDMLLFEVGGDPSPLLADVGRFVGAGAARYGQGLWSGENALVMRYLLRAHADDERWPEVSFGNEKALRALFEALDRDVLQTIKGNASNLFWHAGGDFKESVANMPAVCALWAACDASIDWWRNPAHQYSLRTIRAFDPVWFDECYRQSLVSCLALELIKPSAAIPGKRESESHAPRSLVVRRGTVAAVRSKNRVAS</sequence>
<gene>
    <name evidence="1" type="ORF">ACFPTN_20305</name>
</gene>
<organism evidence="1 2">
    <name type="scientific">Thauera sinica</name>
    <dbReference type="NCBI Taxonomy" id="2665146"/>
    <lineage>
        <taxon>Bacteria</taxon>
        <taxon>Pseudomonadati</taxon>
        <taxon>Pseudomonadota</taxon>
        <taxon>Betaproteobacteria</taxon>
        <taxon>Rhodocyclales</taxon>
        <taxon>Zoogloeaceae</taxon>
        <taxon>Thauera</taxon>
    </lineage>
</organism>
<dbReference type="EMBL" id="JBHSOG010000098">
    <property type="protein sequence ID" value="MFC5771728.1"/>
    <property type="molecule type" value="Genomic_DNA"/>
</dbReference>
<dbReference type="InterPro" id="IPR047879">
    <property type="entry name" value="YjiT"/>
</dbReference>